<accession>A0ABS7FJ28</accession>
<organism evidence="2 3">
    <name type="scientific">Chromobacterium subtsugae</name>
    <dbReference type="NCBI Taxonomy" id="251747"/>
    <lineage>
        <taxon>Bacteria</taxon>
        <taxon>Pseudomonadati</taxon>
        <taxon>Pseudomonadota</taxon>
        <taxon>Betaproteobacteria</taxon>
        <taxon>Neisseriales</taxon>
        <taxon>Chromobacteriaceae</taxon>
        <taxon>Chromobacterium</taxon>
    </lineage>
</organism>
<feature type="chain" id="PRO_5045757915" evidence="1">
    <location>
        <begin position="22"/>
        <end position="62"/>
    </location>
</feature>
<keyword evidence="3" id="KW-1185">Reference proteome</keyword>
<dbReference type="GeneID" id="89683761"/>
<proteinExistence type="predicted"/>
<feature type="signal peptide" evidence="1">
    <location>
        <begin position="1"/>
        <end position="21"/>
    </location>
</feature>
<protein>
    <submittedName>
        <fullName evidence="2">Uncharacterized protein</fullName>
    </submittedName>
</protein>
<gene>
    <name evidence="2" type="ORF">KIF53_20835</name>
</gene>
<dbReference type="EMBL" id="JAHDTB010000032">
    <property type="protein sequence ID" value="MBW8290091.1"/>
    <property type="molecule type" value="Genomic_DNA"/>
</dbReference>
<reference evidence="2 3" key="1">
    <citation type="submission" date="2021-05" db="EMBL/GenBank/DDBJ databases">
        <title>Draft Whole Genome Sequencing Of Biosensor Chromobacterium violaceum Strain CV026 Reveals A Regulatory RNA In Chromobacterium violaceum Phenotype Regulatory Network.</title>
        <authorList>
            <person name="Hong K.W."/>
            <person name="Chan K.G."/>
            <person name="Chang C.-Y."/>
        </authorList>
    </citation>
    <scope>NUCLEOTIDE SEQUENCE [LARGE SCALE GENOMIC DNA]</scope>
    <source>
        <strain evidence="2 3">ATCC 31532</strain>
    </source>
</reference>
<name>A0ABS7FJ28_9NEIS</name>
<keyword evidence="1" id="KW-0732">Signal</keyword>
<sequence>MTRLYAPLMACLFLATGIASAQDANSRPFDTSRVQPSVPLSLHDMTLVDAPAAQTPPPTTAQ</sequence>
<evidence type="ECO:0000313" key="3">
    <source>
        <dbReference type="Proteomes" id="UP000711178"/>
    </source>
</evidence>
<comment type="caution">
    <text evidence="2">The sequence shown here is derived from an EMBL/GenBank/DDBJ whole genome shotgun (WGS) entry which is preliminary data.</text>
</comment>
<evidence type="ECO:0000313" key="2">
    <source>
        <dbReference type="EMBL" id="MBW8290091.1"/>
    </source>
</evidence>
<evidence type="ECO:0000256" key="1">
    <source>
        <dbReference type="SAM" id="SignalP"/>
    </source>
</evidence>
<dbReference type="Proteomes" id="UP000711178">
    <property type="component" value="Unassembled WGS sequence"/>
</dbReference>
<dbReference type="RefSeq" id="WP_043574967.1">
    <property type="nucleotide sequence ID" value="NZ_CP142381.1"/>
</dbReference>